<dbReference type="GO" id="GO:0015627">
    <property type="term" value="C:type II protein secretion system complex"/>
    <property type="evidence" value="ECO:0007669"/>
    <property type="project" value="InterPro"/>
</dbReference>
<dbReference type="PANTHER" id="PTHR30093:SF44">
    <property type="entry name" value="TYPE II SECRETION SYSTEM CORE PROTEIN G"/>
    <property type="match status" value="1"/>
</dbReference>
<dbReference type="SUPFAM" id="SSF54523">
    <property type="entry name" value="Pili subunits"/>
    <property type="match status" value="1"/>
</dbReference>
<evidence type="ECO:0000313" key="7">
    <source>
        <dbReference type="Proteomes" id="UP000725649"/>
    </source>
</evidence>
<dbReference type="GO" id="GO:0015628">
    <property type="term" value="P:protein secretion by the type II secretion system"/>
    <property type="evidence" value="ECO:0007669"/>
    <property type="project" value="InterPro"/>
</dbReference>
<keyword evidence="4" id="KW-1133">Transmembrane helix</keyword>
<evidence type="ECO:0000256" key="3">
    <source>
        <dbReference type="ARBA" id="ARBA00022692"/>
    </source>
</evidence>
<gene>
    <name evidence="6" type="ORF">E7027_06185</name>
</gene>
<dbReference type="Gene3D" id="3.30.700.10">
    <property type="entry name" value="Glycoprotein, Type 4 Pilin"/>
    <property type="match status" value="1"/>
</dbReference>
<comment type="caution">
    <text evidence="6">The sequence shown here is derived from an EMBL/GenBank/DDBJ whole genome shotgun (WGS) entry which is preliminary data.</text>
</comment>
<dbReference type="PANTHER" id="PTHR30093">
    <property type="entry name" value="GENERAL SECRETION PATHWAY PROTEIN G"/>
    <property type="match status" value="1"/>
</dbReference>
<dbReference type="PRINTS" id="PR00813">
    <property type="entry name" value="BCTERIALGSPG"/>
</dbReference>
<evidence type="ECO:0000256" key="5">
    <source>
        <dbReference type="ARBA" id="ARBA00023136"/>
    </source>
</evidence>
<dbReference type="Proteomes" id="UP000725649">
    <property type="component" value="Unassembled WGS sequence"/>
</dbReference>
<keyword evidence="5" id="KW-0472">Membrane</keyword>
<dbReference type="InterPro" id="IPR045584">
    <property type="entry name" value="Pilin-like"/>
</dbReference>
<name>A0A928HJ29_9BACT</name>
<dbReference type="Pfam" id="PF07963">
    <property type="entry name" value="N_methyl"/>
    <property type="match status" value="1"/>
</dbReference>
<evidence type="ECO:0000256" key="1">
    <source>
        <dbReference type="ARBA" id="ARBA00004167"/>
    </source>
</evidence>
<proteinExistence type="predicted"/>
<dbReference type="NCBIfam" id="TIGR02532">
    <property type="entry name" value="IV_pilin_GFxxxE"/>
    <property type="match status" value="1"/>
</dbReference>
<evidence type="ECO:0000256" key="4">
    <source>
        <dbReference type="ARBA" id="ARBA00022989"/>
    </source>
</evidence>
<keyword evidence="3" id="KW-0812">Transmembrane</keyword>
<dbReference type="InterPro" id="IPR000983">
    <property type="entry name" value="Bac_GSPG_pilin"/>
</dbReference>
<dbReference type="AlphaFoldDB" id="A0A928HJ29"/>
<dbReference type="GO" id="GO:0016020">
    <property type="term" value="C:membrane"/>
    <property type="evidence" value="ECO:0007669"/>
    <property type="project" value="UniProtKB-SubCell"/>
</dbReference>
<dbReference type="InterPro" id="IPR012902">
    <property type="entry name" value="N_methyl_site"/>
</dbReference>
<dbReference type="EMBL" id="SUVG01000007">
    <property type="protein sequence ID" value="MBE6421692.1"/>
    <property type="molecule type" value="Genomic_DNA"/>
</dbReference>
<comment type="subcellular location">
    <subcellularLocation>
        <location evidence="1">Membrane</location>
        <topology evidence="1">Single-pass membrane protein</topology>
    </subcellularLocation>
</comment>
<evidence type="ECO:0000313" key="6">
    <source>
        <dbReference type="EMBL" id="MBE6421692.1"/>
    </source>
</evidence>
<accession>A0A928HJ29</accession>
<organism evidence="6 7">
    <name type="scientific">Candidatus Avelusimicrobium gallicola</name>
    <dbReference type="NCBI Taxonomy" id="2562704"/>
    <lineage>
        <taxon>Bacteria</taxon>
        <taxon>Pseudomonadati</taxon>
        <taxon>Elusimicrobiota</taxon>
        <taxon>Elusimicrobia</taxon>
        <taxon>Elusimicrobiales</taxon>
        <taxon>Elusimicrobiaceae</taxon>
        <taxon>Candidatus Avelusimicrobium</taxon>
    </lineage>
</organism>
<dbReference type="PROSITE" id="PS00409">
    <property type="entry name" value="PROKAR_NTER_METHYL"/>
    <property type="match status" value="1"/>
</dbReference>
<keyword evidence="2" id="KW-0488">Methylation</keyword>
<protein>
    <submittedName>
        <fullName evidence="6">Prepilin-type N-terminal cleavage/methylation domain-containing protein</fullName>
    </submittedName>
</protein>
<evidence type="ECO:0000256" key="2">
    <source>
        <dbReference type="ARBA" id="ARBA00022481"/>
    </source>
</evidence>
<reference evidence="6" key="1">
    <citation type="submission" date="2019-04" db="EMBL/GenBank/DDBJ databases">
        <title>Evolution of Biomass-Degrading Anaerobic Consortia Revealed by Metagenomics.</title>
        <authorList>
            <person name="Peng X."/>
        </authorList>
    </citation>
    <scope>NUCLEOTIDE SEQUENCE</scope>
    <source>
        <strain evidence="6">SIG66</strain>
    </source>
</reference>
<sequence>MKKGFTLIELLVVVLIIGILSAVALPQYEKAVWKSRASTMLPNVKALATAQEIYYLANGKYATTFGELDLSFDSLPDKNPGELSGYLSVASSDAVRANKDYKLVVNIAGKVVASTAMFLRGPYKGAGLLILLVPADVSSLQKGELYCFEHTDVGFCKPFYGASKIGKINHIDYYKMP</sequence>